<feature type="region of interest" description="Disordered" evidence="1">
    <location>
        <begin position="71"/>
        <end position="97"/>
    </location>
</feature>
<proteinExistence type="predicted"/>
<reference evidence="3" key="1">
    <citation type="submission" date="2022-11" db="UniProtKB">
        <authorList>
            <consortium name="WormBaseParasite"/>
        </authorList>
    </citation>
    <scope>IDENTIFICATION</scope>
</reference>
<evidence type="ECO:0000313" key="3">
    <source>
        <dbReference type="WBParaSite" id="PSAMB.scaffold498size49261.g6465.t1"/>
    </source>
</evidence>
<dbReference type="Proteomes" id="UP000887566">
    <property type="component" value="Unplaced"/>
</dbReference>
<dbReference type="WBParaSite" id="PSAMB.scaffold498size49261.g6465.t1">
    <property type="protein sequence ID" value="PSAMB.scaffold498size49261.g6465.t1"/>
    <property type="gene ID" value="PSAMB.scaffold498size49261.g6465"/>
</dbReference>
<evidence type="ECO:0000256" key="1">
    <source>
        <dbReference type="SAM" id="MobiDB-lite"/>
    </source>
</evidence>
<sequence length="121" mass="13485">MNLTIAQFLRKLQSSATEKSIDARQTAIAAGDRKRTPQVVFMTLIHVDNRSLERECPDQEKENQLIVKASSAFGDSLSSRRPPQRTAKAATTASAPQQLARSLVAFFFRCVTLWAHSTQHT</sequence>
<evidence type="ECO:0000313" key="2">
    <source>
        <dbReference type="Proteomes" id="UP000887566"/>
    </source>
</evidence>
<accession>A0A914WVD7</accession>
<name>A0A914WVD7_9BILA</name>
<organism evidence="2 3">
    <name type="scientific">Plectus sambesii</name>
    <dbReference type="NCBI Taxonomy" id="2011161"/>
    <lineage>
        <taxon>Eukaryota</taxon>
        <taxon>Metazoa</taxon>
        <taxon>Ecdysozoa</taxon>
        <taxon>Nematoda</taxon>
        <taxon>Chromadorea</taxon>
        <taxon>Plectida</taxon>
        <taxon>Plectina</taxon>
        <taxon>Plectoidea</taxon>
        <taxon>Plectidae</taxon>
        <taxon>Plectus</taxon>
    </lineage>
</organism>
<protein>
    <submittedName>
        <fullName evidence="3">Uncharacterized protein</fullName>
    </submittedName>
</protein>
<dbReference type="AlphaFoldDB" id="A0A914WVD7"/>
<keyword evidence="2" id="KW-1185">Reference proteome</keyword>